<organism evidence="1 2">
    <name type="scientific">Candidatus Scybalenecus merdavium</name>
    <dbReference type="NCBI Taxonomy" id="2840939"/>
    <lineage>
        <taxon>Bacteria</taxon>
        <taxon>Bacillati</taxon>
        <taxon>Bacillota</taxon>
        <taxon>Clostridia</taxon>
        <taxon>Eubacteriales</taxon>
        <taxon>Oscillospiraceae</taxon>
        <taxon>Oscillospiraceae incertae sedis</taxon>
        <taxon>Candidatus Scybalenecus</taxon>
    </lineage>
</organism>
<comment type="caution">
    <text evidence="1">The sequence shown here is derived from an EMBL/GenBank/DDBJ whole genome shotgun (WGS) entry which is preliminary data.</text>
</comment>
<reference evidence="1" key="1">
    <citation type="submission" date="2020-10" db="EMBL/GenBank/DDBJ databases">
        <authorList>
            <person name="Gilroy R."/>
        </authorList>
    </citation>
    <scope>NUCLEOTIDE SEQUENCE</scope>
    <source>
        <strain evidence="1">CHK176-6737</strain>
    </source>
</reference>
<gene>
    <name evidence="1" type="ORF">IAD23_07330</name>
</gene>
<protein>
    <submittedName>
        <fullName evidence="1">Uncharacterized protein</fullName>
    </submittedName>
</protein>
<evidence type="ECO:0000313" key="1">
    <source>
        <dbReference type="EMBL" id="HIU69749.1"/>
    </source>
</evidence>
<dbReference type="InterPro" id="IPR005335">
    <property type="entry name" value="Terminase_ssu"/>
</dbReference>
<name>A0A9D1MW33_9FIRM</name>
<dbReference type="Proteomes" id="UP000824125">
    <property type="component" value="Unassembled WGS sequence"/>
</dbReference>
<reference evidence="1" key="2">
    <citation type="journal article" date="2021" name="PeerJ">
        <title>Extensive microbial diversity within the chicken gut microbiome revealed by metagenomics and culture.</title>
        <authorList>
            <person name="Gilroy R."/>
            <person name="Ravi A."/>
            <person name="Getino M."/>
            <person name="Pursley I."/>
            <person name="Horton D.L."/>
            <person name="Alikhan N.F."/>
            <person name="Baker D."/>
            <person name="Gharbi K."/>
            <person name="Hall N."/>
            <person name="Watson M."/>
            <person name="Adriaenssens E.M."/>
            <person name="Foster-Nyarko E."/>
            <person name="Jarju S."/>
            <person name="Secka A."/>
            <person name="Antonio M."/>
            <person name="Oren A."/>
            <person name="Chaudhuri R.R."/>
            <person name="La Ragione R."/>
            <person name="Hildebrand F."/>
            <person name="Pallen M.J."/>
        </authorList>
    </citation>
    <scope>NUCLEOTIDE SEQUENCE</scope>
    <source>
        <strain evidence="1">CHK176-6737</strain>
    </source>
</reference>
<dbReference type="AlphaFoldDB" id="A0A9D1MW33"/>
<accession>A0A9D1MW33</accession>
<evidence type="ECO:0000313" key="2">
    <source>
        <dbReference type="Proteomes" id="UP000824125"/>
    </source>
</evidence>
<proteinExistence type="predicted"/>
<sequence>MRKKKTTKEEVRDGLKRLAFGDITDAVLLLFAGDTFSEEKLRSLDLFCVSEIKKVRAGGTEIKFFDRQKALERLYELSAQEDTQGLGFYAALEKSAAAAGSALDACTYE</sequence>
<dbReference type="EMBL" id="DVNM01000042">
    <property type="protein sequence ID" value="HIU69749.1"/>
    <property type="molecule type" value="Genomic_DNA"/>
</dbReference>
<dbReference type="Pfam" id="PF03592">
    <property type="entry name" value="Terminase_2"/>
    <property type="match status" value="1"/>
</dbReference>